<evidence type="ECO:0000313" key="4">
    <source>
        <dbReference type="Proteomes" id="UP000626148"/>
    </source>
</evidence>
<accession>A0A918N686</accession>
<dbReference type="Gene3D" id="1.10.286.20">
    <property type="match status" value="1"/>
</dbReference>
<evidence type="ECO:0000259" key="1">
    <source>
        <dbReference type="Pfam" id="PF01272"/>
    </source>
</evidence>
<dbReference type="GO" id="GO:0016301">
    <property type="term" value="F:kinase activity"/>
    <property type="evidence" value="ECO:0007669"/>
    <property type="project" value="UniProtKB-KW"/>
</dbReference>
<organism evidence="3 4">
    <name type="scientific">Saccharospirillum salsuginis</name>
    <dbReference type="NCBI Taxonomy" id="418750"/>
    <lineage>
        <taxon>Bacteria</taxon>
        <taxon>Pseudomonadati</taxon>
        <taxon>Pseudomonadota</taxon>
        <taxon>Gammaproteobacteria</taxon>
        <taxon>Oceanospirillales</taxon>
        <taxon>Saccharospirillaceae</taxon>
        <taxon>Saccharospirillum</taxon>
    </lineage>
</organism>
<dbReference type="PANTHER" id="PTHR30437:SF5">
    <property type="entry name" value="REGULATOR OF NUCLEOSIDE DIPHOSPHATE KINASE"/>
    <property type="match status" value="1"/>
</dbReference>
<dbReference type="GO" id="GO:0006354">
    <property type="term" value="P:DNA-templated transcription elongation"/>
    <property type="evidence" value="ECO:0007669"/>
    <property type="project" value="TreeGrafter"/>
</dbReference>
<dbReference type="AlphaFoldDB" id="A0A918N686"/>
<dbReference type="InterPro" id="IPR023459">
    <property type="entry name" value="Tscrpt_elong_fac_GreA/B_fam"/>
</dbReference>
<feature type="domain" description="Transcription elongation factor GreA/GreB C-terminal" evidence="1">
    <location>
        <begin position="49"/>
        <end position="125"/>
    </location>
</feature>
<gene>
    <name evidence="3" type="ORF">GCM10007392_05950</name>
</gene>
<dbReference type="Proteomes" id="UP000626148">
    <property type="component" value="Unassembled WGS sequence"/>
</dbReference>
<proteinExistence type="predicted"/>
<keyword evidence="3" id="KW-0808">Transferase</keyword>
<dbReference type="InterPro" id="IPR036953">
    <property type="entry name" value="GreA/GreB_C_sf"/>
</dbReference>
<dbReference type="Pfam" id="PF01272">
    <property type="entry name" value="GreA_GreB"/>
    <property type="match status" value="1"/>
</dbReference>
<reference evidence="3" key="2">
    <citation type="submission" date="2020-09" db="EMBL/GenBank/DDBJ databases">
        <authorList>
            <person name="Sun Q."/>
            <person name="Kim S."/>
        </authorList>
    </citation>
    <scope>NUCLEOTIDE SEQUENCE</scope>
    <source>
        <strain evidence="3">KCTC 22169</strain>
    </source>
</reference>
<dbReference type="GO" id="GO:0003677">
    <property type="term" value="F:DNA binding"/>
    <property type="evidence" value="ECO:0007669"/>
    <property type="project" value="InterPro"/>
</dbReference>
<dbReference type="InterPro" id="IPR029462">
    <property type="entry name" value="Rnk_N"/>
</dbReference>
<dbReference type="Pfam" id="PF14760">
    <property type="entry name" value="Rnk_N"/>
    <property type="match status" value="1"/>
</dbReference>
<protein>
    <submittedName>
        <fullName evidence="3">Nucleoside diphosphate kinase regulator</fullName>
    </submittedName>
</protein>
<dbReference type="InterPro" id="IPR001437">
    <property type="entry name" value="Tscrpt_elong_fac_GreA/B_C"/>
</dbReference>
<feature type="domain" description="Regulator of nucleoside diphosphate kinase N-terminal" evidence="2">
    <location>
        <begin position="6"/>
        <end position="43"/>
    </location>
</feature>
<dbReference type="GO" id="GO:0070063">
    <property type="term" value="F:RNA polymerase binding"/>
    <property type="evidence" value="ECO:0007669"/>
    <property type="project" value="InterPro"/>
</dbReference>
<sequence>MDIEFVISSLDCERLESLIDSAPATVQRNTVELQKKLANATIVPPSSVPGDVVSMNSVVEFELIDSGEPFEMTLVYPREVNGTQSTLSVFAPIGTALLGCRRDAEVSFDHGNGKTSRIRVINIYYQPESSGDMHR</sequence>
<dbReference type="PANTHER" id="PTHR30437">
    <property type="entry name" value="TRANSCRIPTION ELONGATION FACTOR GREA"/>
    <property type="match status" value="1"/>
</dbReference>
<dbReference type="GO" id="GO:0032784">
    <property type="term" value="P:regulation of DNA-templated transcription elongation"/>
    <property type="evidence" value="ECO:0007669"/>
    <property type="project" value="InterPro"/>
</dbReference>
<reference evidence="3" key="1">
    <citation type="journal article" date="2014" name="Int. J. Syst. Evol. Microbiol.">
        <title>Complete genome sequence of Corynebacterium casei LMG S-19264T (=DSM 44701T), isolated from a smear-ripened cheese.</title>
        <authorList>
            <consortium name="US DOE Joint Genome Institute (JGI-PGF)"/>
            <person name="Walter F."/>
            <person name="Albersmeier A."/>
            <person name="Kalinowski J."/>
            <person name="Ruckert C."/>
        </authorList>
    </citation>
    <scope>NUCLEOTIDE SEQUENCE</scope>
    <source>
        <strain evidence="3">KCTC 22169</strain>
    </source>
</reference>
<keyword evidence="3" id="KW-0418">Kinase</keyword>
<dbReference type="RefSeq" id="WP_189606980.1">
    <property type="nucleotide sequence ID" value="NZ_BMXR01000001.1"/>
</dbReference>
<keyword evidence="4" id="KW-1185">Reference proteome</keyword>
<evidence type="ECO:0000259" key="2">
    <source>
        <dbReference type="Pfam" id="PF14760"/>
    </source>
</evidence>
<dbReference type="SUPFAM" id="SSF54534">
    <property type="entry name" value="FKBP-like"/>
    <property type="match status" value="1"/>
</dbReference>
<name>A0A918N686_9GAMM</name>
<dbReference type="NCBIfam" id="NF004396">
    <property type="entry name" value="PRK05753.1"/>
    <property type="match status" value="1"/>
</dbReference>
<dbReference type="EMBL" id="BMXR01000001">
    <property type="protein sequence ID" value="GGX41843.1"/>
    <property type="molecule type" value="Genomic_DNA"/>
</dbReference>
<comment type="caution">
    <text evidence="3">The sequence shown here is derived from an EMBL/GenBank/DDBJ whole genome shotgun (WGS) entry which is preliminary data.</text>
</comment>
<evidence type="ECO:0000313" key="3">
    <source>
        <dbReference type="EMBL" id="GGX41843.1"/>
    </source>
</evidence>
<dbReference type="Gene3D" id="3.10.50.30">
    <property type="entry name" value="Transcription elongation factor, GreA/GreB, C-terminal domain"/>
    <property type="match status" value="1"/>
</dbReference>